<protein>
    <recommendedName>
        <fullName evidence="4">Secreted protein</fullName>
    </recommendedName>
</protein>
<proteinExistence type="predicted"/>
<name>A0A4R4K5P9_9BACT</name>
<dbReference type="Proteomes" id="UP000295706">
    <property type="component" value="Unassembled WGS sequence"/>
</dbReference>
<sequence length="309" mass="35357">MISKSALTRSISVLIMFFFSAITLAQNLASDYMNNPSQRIQIAPESVFESFREAGLKPTNHELTTTQKQKVFHAFTLLPPLYQRILKLHLQSLSFMDNMPNTALTSPVDSVGGTKMFNITFRAGLLDETISQWATWKENSCYKVTDSSNFQVYVEAGNMDAILYVLMHEATHIVDAVMNITPHPDNANEIVDLTQYTTDIWRLSNLPDKRYIDPILEQTRFRSGKPVPINLASEVYRKLAETPFPSLYAMSAWFEDIAELATIYHLTSKLNQPYHVVVTKDNTELVRFEPMLNTLVKQRLEQLATFYEK</sequence>
<dbReference type="AlphaFoldDB" id="A0A4R4K5P9"/>
<accession>A0A4R4K5P9</accession>
<keyword evidence="3" id="KW-1185">Reference proteome</keyword>
<feature type="signal peptide" evidence="1">
    <location>
        <begin position="1"/>
        <end position="25"/>
    </location>
</feature>
<dbReference type="RefSeq" id="WP_132119967.1">
    <property type="nucleotide sequence ID" value="NZ_SMJU01000011.1"/>
</dbReference>
<evidence type="ECO:0000313" key="3">
    <source>
        <dbReference type="Proteomes" id="UP000295706"/>
    </source>
</evidence>
<gene>
    <name evidence="2" type="ORF">EZE20_17260</name>
</gene>
<evidence type="ECO:0008006" key="4">
    <source>
        <dbReference type="Google" id="ProtNLM"/>
    </source>
</evidence>
<evidence type="ECO:0000256" key="1">
    <source>
        <dbReference type="SAM" id="SignalP"/>
    </source>
</evidence>
<reference evidence="2 3" key="1">
    <citation type="submission" date="2019-02" db="EMBL/GenBank/DDBJ databases">
        <title>Arundinibacter roseus gen. nov., sp. nov., a new member of the family Cytophagaceae.</title>
        <authorList>
            <person name="Szuroczki S."/>
            <person name="Khayer B."/>
            <person name="Sproer C."/>
            <person name="Toumi M."/>
            <person name="Szabo A."/>
            <person name="Felfoldi T."/>
            <person name="Schumann P."/>
            <person name="Toth E."/>
        </authorList>
    </citation>
    <scope>NUCLEOTIDE SEQUENCE [LARGE SCALE GENOMIC DNA]</scope>
    <source>
        <strain evidence="2 3">DMA-k-7a</strain>
    </source>
</reference>
<dbReference type="EMBL" id="SMJU01000011">
    <property type="protein sequence ID" value="TDB62690.1"/>
    <property type="molecule type" value="Genomic_DNA"/>
</dbReference>
<comment type="caution">
    <text evidence="2">The sequence shown here is derived from an EMBL/GenBank/DDBJ whole genome shotgun (WGS) entry which is preliminary data.</text>
</comment>
<evidence type="ECO:0000313" key="2">
    <source>
        <dbReference type="EMBL" id="TDB62690.1"/>
    </source>
</evidence>
<organism evidence="2 3">
    <name type="scientific">Arundinibacter roseus</name>
    <dbReference type="NCBI Taxonomy" id="2070510"/>
    <lineage>
        <taxon>Bacteria</taxon>
        <taxon>Pseudomonadati</taxon>
        <taxon>Bacteroidota</taxon>
        <taxon>Cytophagia</taxon>
        <taxon>Cytophagales</taxon>
        <taxon>Spirosomataceae</taxon>
        <taxon>Arundinibacter</taxon>
    </lineage>
</organism>
<feature type="chain" id="PRO_5020401797" description="Secreted protein" evidence="1">
    <location>
        <begin position="26"/>
        <end position="309"/>
    </location>
</feature>
<keyword evidence="1" id="KW-0732">Signal</keyword>
<dbReference type="OrthoDB" id="873547at2"/>